<evidence type="ECO:0000256" key="1">
    <source>
        <dbReference type="SAM" id="MobiDB-lite"/>
    </source>
</evidence>
<dbReference type="AlphaFoldDB" id="A0A1R2D4H9"/>
<gene>
    <name evidence="2" type="ORF">SteCoe_298</name>
</gene>
<protein>
    <submittedName>
        <fullName evidence="2">Uncharacterized protein</fullName>
    </submittedName>
</protein>
<dbReference type="Proteomes" id="UP000187209">
    <property type="component" value="Unassembled WGS sequence"/>
</dbReference>
<accession>A0A1R2D4H9</accession>
<name>A0A1R2D4H9_9CILI</name>
<dbReference type="EMBL" id="MPUH01000003">
    <property type="protein sequence ID" value="OMJ96121.1"/>
    <property type="molecule type" value="Genomic_DNA"/>
</dbReference>
<evidence type="ECO:0000313" key="3">
    <source>
        <dbReference type="Proteomes" id="UP000187209"/>
    </source>
</evidence>
<sequence>MNKIFSLGHSDMSKTSVSNTSQLLHVCNYPLLPKPTENVIENTSNKPFTLDVLKSMKESLRVASENIISSSKEILKTIKQNTNKDLSLISELSLYFQTKIHQNQPINEFSLNDIKNKIKDTKPYFKDPFNNFLLKAKEIIIKNSSNSSNTQTTTPENISIPDKSLFSSKFDPDSPDSLQSCSTVSLPNRSTIKPVSIIIPPLPYKNIPLPEVSVSNWFINKPKPINTNIIIPNIKKDDDFDLNPSSPITQPKTTQKYEIFFIRSQQGKVCMIPGFAAKQIVNAKNKGLSEVKIFNTEKNSYTNYVDLKKMRYYWIDYDGKIQPYYYILFQDYENFY</sequence>
<proteinExistence type="predicted"/>
<organism evidence="2 3">
    <name type="scientific">Stentor coeruleus</name>
    <dbReference type="NCBI Taxonomy" id="5963"/>
    <lineage>
        <taxon>Eukaryota</taxon>
        <taxon>Sar</taxon>
        <taxon>Alveolata</taxon>
        <taxon>Ciliophora</taxon>
        <taxon>Postciliodesmatophora</taxon>
        <taxon>Heterotrichea</taxon>
        <taxon>Heterotrichida</taxon>
        <taxon>Stentoridae</taxon>
        <taxon>Stentor</taxon>
    </lineage>
</organism>
<comment type="caution">
    <text evidence="2">The sequence shown here is derived from an EMBL/GenBank/DDBJ whole genome shotgun (WGS) entry which is preliminary data.</text>
</comment>
<feature type="region of interest" description="Disordered" evidence="1">
    <location>
        <begin position="145"/>
        <end position="165"/>
    </location>
</feature>
<reference evidence="2 3" key="1">
    <citation type="submission" date="2016-11" db="EMBL/GenBank/DDBJ databases">
        <title>The macronuclear genome of Stentor coeruleus: a giant cell with tiny introns.</title>
        <authorList>
            <person name="Slabodnick M."/>
            <person name="Ruby J.G."/>
            <person name="Reiff S.B."/>
            <person name="Swart E.C."/>
            <person name="Gosai S."/>
            <person name="Prabakaran S."/>
            <person name="Witkowska E."/>
            <person name="Larue G.E."/>
            <person name="Fisher S."/>
            <person name="Freeman R.M."/>
            <person name="Gunawardena J."/>
            <person name="Chu W."/>
            <person name="Stover N.A."/>
            <person name="Gregory B.D."/>
            <person name="Nowacki M."/>
            <person name="Derisi J."/>
            <person name="Roy S.W."/>
            <person name="Marshall W.F."/>
            <person name="Sood P."/>
        </authorList>
    </citation>
    <scope>NUCLEOTIDE SEQUENCE [LARGE SCALE GENOMIC DNA]</scope>
    <source>
        <strain evidence="2">WM001</strain>
    </source>
</reference>
<evidence type="ECO:0000313" key="2">
    <source>
        <dbReference type="EMBL" id="OMJ96121.1"/>
    </source>
</evidence>
<feature type="compositionally biased region" description="Low complexity" evidence="1">
    <location>
        <begin position="145"/>
        <end position="154"/>
    </location>
</feature>
<keyword evidence="3" id="KW-1185">Reference proteome</keyword>